<evidence type="ECO:0000313" key="3">
    <source>
        <dbReference type="EMBL" id="UWZ80830.1"/>
    </source>
</evidence>
<dbReference type="EMBL" id="CP092109">
    <property type="protein sequence ID" value="UWZ80830.1"/>
    <property type="molecule type" value="Genomic_DNA"/>
</dbReference>
<dbReference type="InterPro" id="IPR006675">
    <property type="entry name" value="HDIG_dom"/>
</dbReference>
<evidence type="ECO:0000313" key="4">
    <source>
        <dbReference type="Proteomes" id="UP001060414"/>
    </source>
</evidence>
<dbReference type="InterPro" id="IPR037522">
    <property type="entry name" value="HD_GYP_dom"/>
</dbReference>
<dbReference type="PANTHER" id="PTHR43155:SF2">
    <property type="entry name" value="CYCLIC DI-GMP PHOSPHODIESTERASE PA4108"/>
    <property type="match status" value="1"/>
</dbReference>
<feature type="domain" description="HD-GYP" evidence="2">
    <location>
        <begin position="176"/>
        <end position="372"/>
    </location>
</feature>
<evidence type="ECO:0000259" key="2">
    <source>
        <dbReference type="PROSITE" id="PS51832"/>
    </source>
</evidence>
<dbReference type="SUPFAM" id="SSF109604">
    <property type="entry name" value="HD-domain/PDEase-like"/>
    <property type="match status" value="1"/>
</dbReference>
<dbReference type="PROSITE" id="PS51831">
    <property type="entry name" value="HD"/>
    <property type="match status" value="1"/>
</dbReference>
<dbReference type="SMART" id="SM00471">
    <property type="entry name" value="HDc"/>
    <property type="match status" value="1"/>
</dbReference>
<gene>
    <name evidence="3" type="ORF">L9S41_05360</name>
</gene>
<dbReference type="PROSITE" id="PS51832">
    <property type="entry name" value="HD_GYP"/>
    <property type="match status" value="1"/>
</dbReference>
<dbReference type="InterPro" id="IPR003607">
    <property type="entry name" value="HD/PDEase_dom"/>
</dbReference>
<protein>
    <submittedName>
        <fullName evidence="3">HD domain-containing protein</fullName>
    </submittedName>
</protein>
<feature type="domain" description="HD" evidence="1">
    <location>
        <begin position="198"/>
        <end position="321"/>
    </location>
</feature>
<dbReference type="Gene3D" id="1.10.3210.10">
    <property type="entry name" value="Hypothetical protein af1432"/>
    <property type="match status" value="1"/>
</dbReference>
<dbReference type="NCBIfam" id="TIGR00277">
    <property type="entry name" value="HDIG"/>
    <property type="match status" value="1"/>
</dbReference>
<dbReference type="Pfam" id="PF13487">
    <property type="entry name" value="HD_5"/>
    <property type="match status" value="1"/>
</dbReference>
<accession>A0ABY5ZSF9</accession>
<reference evidence="3" key="1">
    <citation type="journal article" date="2022" name="Environ. Microbiol.">
        <title>Geoalkalibacter halelectricus SAP #1 sp. nov. possessing extracellular electron transfer and mineral#reducing capabilities from a haloalkaline environment.</title>
        <authorList>
            <person name="Yadav S."/>
            <person name="Singh R."/>
            <person name="Sundharam S.S."/>
            <person name="Chaudhary S."/>
            <person name="Krishnamurthi S."/>
            <person name="Patil S.A."/>
        </authorList>
    </citation>
    <scope>NUCLEOTIDE SEQUENCE</scope>
    <source>
        <strain evidence="3">SAP-1</strain>
    </source>
</reference>
<proteinExistence type="predicted"/>
<name>A0ABY5ZSF9_9BACT</name>
<evidence type="ECO:0000259" key="1">
    <source>
        <dbReference type="PROSITE" id="PS51831"/>
    </source>
</evidence>
<dbReference type="CDD" id="cd00077">
    <property type="entry name" value="HDc"/>
    <property type="match status" value="1"/>
</dbReference>
<sequence length="436" mass="47943">MDIEALKQFVQTLAGAAQSTRLYPLGHPLINRQLEICIRHLAPLFTEKNTLRLGLAEGVLFCEDYVFSESNPALAEMTRLLQNLDLEGMEVRAGVTAGELAAFFALAGEGGWQAHGLERTLAEQNVRHIIPLIKEDDPRKVFSRALAVAEQICQDVALSRVPSSDAAAVVVRDMVRSTLSNRHALTALTLIKDYDNYTFQHSVNVAVIAIAVGRACGLPEDQLQILGLGGLLHDLGKLKVDIGIINKPGRLTPEEFEAIKLHPMAGASIVEKMKDIPEQVVDIVRGHHLHYNRQGYPDDLAGRPLSPLVDMAAIADAFDAMTTLRAYRRPVSPRQAGHSMRESAGSLLHPDFLEKFLRFLGPFPVGTAVRLRGGEIALVVAVASEQRQDLRLKVLFDSTGAHLESPYFLDLPEEHLDRIIGEVDPFLVDIDLGQHL</sequence>
<dbReference type="RefSeq" id="WP_260749196.1">
    <property type="nucleotide sequence ID" value="NZ_CP092109.1"/>
</dbReference>
<dbReference type="PANTHER" id="PTHR43155">
    <property type="entry name" value="CYCLIC DI-GMP PHOSPHODIESTERASE PA4108-RELATED"/>
    <property type="match status" value="1"/>
</dbReference>
<dbReference type="Proteomes" id="UP001060414">
    <property type="component" value="Chromosome"/>
</dbReference>
<organism evidence="3 4">
    <name type="scientific">Geoalkalibacter halelectricus</name>
    <dbReference type="NCBI Taxonomy" id="2847045"/>
    <lineage>
        <taxon>Bacteria</taxon>
        <taxon>Pseudomonadati</taxon>
        <taxon>Thermodesulfobacteriota</taxon>
        <taxon>Desulfuromonadia</taxon>
        <taxon>Desulfuromonadales</taxon>
        <taxon>Geoalkalibacteraceae</taxon>
        <taxon>Geoalkalibacter</taxon>
    </lineage>
</organism>
<keyword evidence="4" id="KW-1185">Reference proteome</keyword>
<dbReference type="InterPro" id="IPR006674">
    <property type="entry name" value="HD_domain"/>
</dbReference>